<feature type="domain" description="NTF2-like N-terminal transpeptidase" evidence="3">
    <location>
        <begin position="64"/>
        <end position="168"/>
    </location>
</feature>
<evidence type="ECO:0000259" key="2">
    <source>
        <dbReference type="Pfam" id="PF00905"/>
    </source>
</evidence>
<dbReference type="InterPro" id="IPR012338">
    <property type="entry name" value="Beta-lactam/transpept-like"/>
</dbReference>
<evidence type="ECO:0000256" key="1">
    <source>
        <dbReference type="SAM" id="Phobius"/>
    </source>
</evidence>
<reference evidence="4 5" key="1">
    <citation type="submission" date="2016-10" db="EMBL/GenBank/DDBJ databases">
        <authorList>
            <person name="de Groot N.N."/>
        </authorList>
    </citation>
    <scope>NUCLEOTIDE SEQUENCE [LARGE SCALE GENOMIC DNA]</scope>
    <source>
        <strain evidence="4 5">CGMCC 4.2022</strain>
    </source>
</reference>
<dbReference type="Pfam" id="PF00905">
    <property type="entry name" value="Transpeptidase"/>
    <property type="match status" value="1"/>
</dbReference>
<dbReference type="InterPro" id="IPR050515">
    <property type="entry name" value="Beta-lactam/transpept"/>
</dbReference>
<dbReference type="STRING" id="310781.SAMN05216259_106115"/>
<keyword evidence="5" id="KW-1185">Reference proteome</keyword>
<gene>
    <name evidence="4" type="ORF">SAMN05216259_106115</name>
</gene>
<sequence length="547" mass="56048">MALSRGTKTGIVASVFTVMLVVAGYGAYNIWSALGKDDGPGANSPSAMNSPISSAPPSAKEVHSAATAFLAAWASGDDTKASALTDSPQTAGAALASYRSDGHVTSLKITPTTESGDQVSYDVAATVSAQGITKPWSYTATLTAVRSYGNKVVVKWQPSVLHPELGPGESIVTGVASLPDVDIVDRNGHVMDLSAYPSLGDIADQLRSRYGATLKGQGTPPVETYIAAGDGTPDKALVTLRKGVSAHLRTTLDPAAQAAAEKAVTAHPNSGVTALDTRTGGILAVAFNPSGSQNLALQSLEAPGSTFKVVTATALLNTGKVTPSTHSQCVDGYAAKGGKPYHNVTPDNRNADFAWDFANSCNTGFIRLSDDLTPSSLTSTGRTYYGLGATWYTGVSTSDGSIPGGTGDEKTSEMIGQGQVVMTTLNMASVSATVVDGRFHQPTILQDTRLIKNRADIGTSPLPAGVQYDLKLMMHKTVTSGTAYAAMHTLSGTVGAKTGSAEHGTGTTNGWFTGYRNHVAAAAMVLNGGEGVDSAGPIVASVLASTS</sequence>
<keyword evidence="1" id="KW-0812">Transmembrane</keyword>
<evidence type="ECO:0000313" key="5">
    <source>
        <dbReference type="Proteomes" id="UP000199341"/>
    </source>
</evidence>
<accession>A0A1H0F1C6</accession>
<dbReference type="GO" id="GO:0005886">
    <property type="term" value="C:plasma membrane"/>
    <property type="evidence" value="ECO:0007669"/>
    <property type="project" value="TreeGrafter"/>
</dbReference>
<dbReference type="OrthoDB" id="5241017at2"/>
<name>A0A1H0F1C6_9ACTN</name>
<dbReference type="InterPro" id="IPR001460">
    <property type="entry name" value="PCN-bd_Tpept"/>
</dbReference>
<dbReference type="GO" id="GO:0046677">
    <property type="term" value="P:response to antibiotic"/>
    <property type="evidence" value="ECO:0007669"/>
    <property type="project" value="InterPro"/>
</dbReference>
<protein>
    <submittedName>
        <fullName evidence="4">NTF2-like N-terminal transpeptidase domain-containing protein</fullName>
    </submittedName>
</protein>
<dbReference type="GO" id="GO:0071972">
    <property type="term" value="F:peptidoglycan L,D-transpeptidase activity"/>
    <property type="evidence" value="ECO:0007669"/>
    <property type="project" value="TreeGrafter"/>
</dbReference>
<evidence type="ECO:0000259" key="3">
    <source>
        <dbReference type="Pfam" id="PF05223"/>
    </source>
</evidence>
<feature type="transmembrane region" description="Helical" evidence="1">
    <location>
        <begin position="12"/>
        <end position="31"/>
    </location>
</feature>
<dbReference type="InterPro" id="IPR007887">
    <property type="entry name" value="MecA_N"/>
</dbReference>
<evidence type="ECO:0000313" key="4">
    <source>
        <dbReference type="EMBL" id="SDN88405.1"/>
    </source>
</evidence>
<keyword evidence="1" id="KW-1133">Transmembrane helix</keyword>
<dbReference type="PANTHER" id="PTHR30627">
    <property type="entry name" value="PEPTIDOGLYCAN D,D-TRANSPEPTIDASE"/>
    <property type="match status" value="1"/>
</dbReference>
<dbReference type="SUPFAM" id="SSF56601">
    <property type="entry name" value="beta-lactamase/transpeptidase-like"/>
    <property type="match status" value="1"/>
</dbReference>
<organism evidence="4 5">
    <name type="scientific">Actinacidiphila guanduensis</name>
    <dbReference type="NCBI Taxonomy" id="310781"/>
    <lineage>
        <taxon>Bacteria</taxon>
        <taxon>Bacillati</taxon>
        <taxon>Actinomycetota</taxon>
        <taxon>Actinomycetes</taxon>
        <taxon>Kitasatosporales</taxon>
        <taxon>Streptomycetaceae</taxon>
        <taxon>Actinacidiphila</taxon>
    </lineage>
</organism>
<dbReference type="Gene3D" id="3.40.710.10">
    <property type="entry name" value="DD-peptidase/beta-lactamase superfamily"/>
    <property type="match status" value="1"/>
</dbReference>
<keyword evidence="1" id="KW-0472">Membrane</keyword>
<dbReference type="GO" id="GO:0071555">
    <property type="term" value="P:cell wall organization"/>
    <property type="evidence" value="ECO:0007669"/>
    <property type="project" value="TreeGrafter"/>
</dbReference>
<dbReference type="Proteomes" id="UP000199341">
    <property type="component" value="Unassembled WGS sequence"/>
</dbReference>
<dbReference type="Pfam" id="PF05223">
    <property type="entry name" value="MecA_N"/>
    <property type="match status" value="1"/>
</dbReference>
<dbReference type="PANTHER" id="PTHR30627:SF24">
    <property type="entry name" value="PENICILLIN-BINDING PROTEIN 4B"/>
    <property type="match status" value="1"/>
</dbReference>
<dbReference type="AlphaFoldDB" id="A0A1H0F1C6"/>
<dbReference type="EMBL" id="FNIE01000006">
    <property type="protein sequence ID" value="SDN88405.1"/>
    <property type="molecule type" value="Genomic_DNA"/>
</dbReference>
<feature type="domain" description="Penicillin-binding protein transpeptidase" evidence="2">
    <location>
        <begin position="272"/>
        <end position="543"/>
    </location>
</feature>
<dbReference type="RefSeq" id="WP_093784922.1">
    <property type="nucleotide sequence ID" value="NZ_FNIE01000006.1"/>
</dbReference>
<proteinExistence type="predicted"/>
<dbReference type="GO" id="GO:0008658">
    <property type="term" value="F:penicillin binding"/>
    <property type="evidence" value="ECO:0007669"/>
    <property type="project" value="InterPro"/>
</dbReference>